<dbReference type="SUPFAM" id="SSF82185">
    <property type="entry name" value="Histone H3 K4-specific methyltransferase SET7/9 N-terminal domain"/>
    <property type="match status" value="1"/>
</dbReference>
<evidence type="ECO:0000256" key="1">
    <source>
        <dbReference type="SAM" id="SignalP"/>
    </source>
</evidence>
<feature type="signal peptide" evidence="1">
    <location>
        <begin position="1"/>
        <end position="20"/>
    </location>
</feature>
<keyword evidence="1" id="KW-0732">Signal</keyword>
<proteinExistence type="predicted"/>
<organism evidence="2 3">
    <name type="scientific">Fusobacterium pseudoperiodonticum</name>
    <dbReference type="NCBI Taxonomy" id="2663009"/>
    <lineage>
        <taxon>Bacteria</taxon>
        <taxon>Fusobacteriati</taxon>
        <taxon>Fusobacteriota</taxon>
        <taxon>Fusobacteriia</taxon>
        <taxon>Fusobacteriales</taxon>
        <taxon>Fusobacteriaceae</taxon>
        <taxon>Fusobacterium</taxon>
    </lineage>
</organism>
<name>A0A2D3NUT8_9FUSO</name>
<sequence>MKRKLLLVAFALFFSVSAISNSQEIRKKDLRIVEKLYYLKDSDVPFTGKVSEGRDRLYYLNGKQDGKWISFYKNGNIKSIINWKDGKLNGKYIIYENNGMKSTETVYKDGKENGDYFLYNTNGTYRTKGAYIMGRPVGLWEYYDKDGKLKDKAIVN</sequence>
<evidence type="ECO:0000313" key="3">
    <source>
        <dbReference type="Proteomes" id="UP000230056"/>
    </source>
</evidence>
<dbReference type="RefSeq" id="WP_100024169.1">
    <property type="nucleotide sequence ID" value="NZ_CP024699.1"/>
</dbReference>
<gene>
    <name evidence="2" type="ORF">CTM72_01065</name>
</gene>
<evidence type="ECO:0008006" key="4">
    <source>
        <dbReference type="Google" id="ProtNLM"/>
    </source>
</evidence>
<dbReference type="AlphaFoldDB" id="A0A2D3NUT8"/>
<protein>
    <recommendedName>
        <fullName evidence="4">Toxin-antitoxin system YwqK family antitoxin</fullName>
    </recommendedName>
</protein>
<dbReference type="InterPro" id="IPR011652">
    <property type="entry name" value="MORN_2"/>
</dbReference>
<dbReference type="Proteomes" id="UP000230056">
    <property type="component" value="Chromosome"/>
</dbReference>
<accession>A0A2D3NUT8</accession>
<dbReference type="Gene3D" id="2.20.110.10">
    <property type="entry name" value="Histone H3 K4-specific methyltransferase SET7/9 N-terminal domain"/>
    <property type="match status" value="1"/>
</dbReference>
<dbReference type="EMBL" id="CP024699">
    <property type="protein sequence ID" value="ATV58454.1"/>
    <property type="molecule type" value="Genomic_DNA"/>
</dbReference>
<dbReference type="Pfam" id="PF07661">
    <property type="entry name" value="MORN_2"/>
    <property type="match status" value="2"/>
</dbReference>
<reference evidence="2 3" key="1">
    <citation type="submission" date="2017-11" db="EMBL/GenBank/DDBJ databases">
        <title>Genome sequencing of Fusobacterium periodonticum KCOM 1261.</title>
        <authorList>
            <person name="Kook J.-K."/>
            <person name="Park S.-N."/>
            <person name="Lim Y.K."/>
        </authorList>
    </citation>
    <scope>NUCLEOTIDE SEQUENCE [LARGE SCALE GENOMIC DNA]</scope>
    <source>
        <strain evidence="2 3">KCOM 1261</strain>
    </source>
</reference>
<feature type="chain" id="PRO_5013750011" description="Toxin-antitoxin system YwqK family antitoxin" evidence="1">
    <location>
        <begin position="21"/>
        <end position="156"/>
    </location>
</feature>
<evidence type="ECO:0000313" key="2">
    <source>
        <dbReference type="EMBL" id="ATV58454.1"/>
    </source>
</evidence>